<proteinExistence type="predicted"/>
<keyword evidence="5" id="KW-1185">Reference proteome</keyword>
<evidence type="ECO:0000313" key="4">
    <source>
        <dbReference type="EMBL" id="ROO88412.1"/>
    </source>
</evidence>
<dbReference type="Proteomes" id="UP000272400">
    <property type="component" value="Unassembled WGS sequence"/>
</dbReference>
<evidence type="ECO:0000259" key="3">
    <source>
        <dbReference type="Pfam" id="PF01145"/>
    </source>
</evidence>
<dbReference type="InterPro" id="IPR001107">
    <property type="entry name" value="Band_7"/>
</dbReference>
<feature type="domain" description="Band 7" evidence="3">
    <location>
        <begin position="50"/>
        <end position="238"/>
    </location>
</feature>
<keyword evidence="1" id="KW-0175">Coiled coil</keyword>
<sequence length="284" mass="30846">MRYLKGIGAVVALVVAAMVLSGCSASIAPDQKGLEYNAGPFSSTEFDDCGSGRIWHGPADKVFAYPVGQRTYKFGNKGESDALKVVSRDDLELTVEGVATFSLNDSCDTLRKFHEEIGLKYEAYEEEGWSEMLRTYIGAPLDRALDEVSKKYPWQDLYSDPETKRKWETEVGAAVAAQVNATAGDNFFCAPTYTGSGDCGAFLLTLQQPVPPDNVRNALAAAQQAIEDNNTQENRNKQIKTEIQALKELVKVLGPNGAVLYQAIKDGRISVVPVPQGGNLNITP</sequence>
<evidence type="ECO:0000313" key="5">
    <source>
        <dbReference type="Proteomes" id="UP000272400"/>
    </source>
</evidence>
<organism evidence="4 5">
    <name type="scientific">Actinocorallia herbida</name>
    <dbReference type="NCBI Taxonomy" id="58109"/>
    <lineage>
        <taxon>Bacteria</taxon>
        <taxon>Bacillati</taxon>
        <taxon>Actinomycetota</taxon>
        <taxon>Actinomycetes</taxon>
        <taxon>Streptosporangiales</taxon>
        <taxon>Thermomonosporaceae</taxon>
        <taxon>Actinocorallia</taxon>
    </lineage>
</organism>
<evidence type="ECO:0000256" key="2">
    <source>
        <dbReference type="SAM" id="SignalP"/>
    </source>
</evidence>
<dbReference type="Pfam" id="PF01145">
    <property type="entry name" value="Band_7"/>
    <property type="match status" value="1"/>
</dbReference>
<dbReference type="PROSITE" id="PS51257">
    <property type="entry name" value="PROKAR_LIPOPROTEIN"/>
    <property type="match status" value="1"/>
</dbReference>
<dbReference type="EMBL" id="RJKE01000001">
    <property type="protein sequence ID" value="ROO88412.1"/>
    <property type="molecule type" value="Genomic_DNA"/>
</dbReference>
<feature type="signal peptide" evidence="2">
    <location>
        <begin position="1"/>
        <end position="28"/>
    </location>
</feature>
<comment type="caution">
    <text evidence="4">The sequence shown here is derived from an EMBL/GenBank/DDBJ whole genome shotgun (WGS) entry which is preliminary data.</text>
</comment>
<evidence type="ECO:0000256" key="1">
    <source>
        <dbReference type="SAM" id="Coils"/>
    </source>
</evidence>
<accession>A0A3N1D4E2</accession>
<name>A0A3N1D4E2_9ACTN</name>
<gene>
    <name evidence="4" type="ORF">EDD29_6081</name>
</gene>
<feature type="chain" id="PRO_5039275008" evidence="2">
    <location>
        <begin position="29"/>
        <end position="284"/>
    </location>
</feature>
<feature type="coiled-coil region" evidence="1">
    <location>
        <begin position="215"/>
        <end position="249"/>
    </location>
</feature>
<protein>
    <submittedName>
        <fullName evidence="4">SPFH domain/Band 7 family protein</fullName>
    </submittedName>
</protein>
<keyword evidence="2" id="KW-0732">Signal</keyword>
<dbReference type="AlphaFoldDB" id="A0A3N1D4E2"/>
<reference evidence="4 5" key="1">
    <citation type="submission" date="2018-11" db="EMBL/GenBank/DDBJ databases">
        <title>Sequencing the genomes of 1000 actinobacteria strains.</title>
        <authorList>
            <person name="Klenk H.-P."/>
        </authorList>
    </citation>
    <scope>NUCLEOTIDE SEQUENCE [LARGE SCALE GENOMIC DNA]</scope>
    <source>
        <strain evidence="4 5">DSM 44254</strain>
    </source>
</reference>
<dbReference type="RefSeq" id="WP_246053077.1">
    <property type="nucleotide sequence ID" value="NZ_RJKE01000001.1"/>
</dbReference>